<sequence length="1020" mass="111789">MSNLPSGSIIVLANGYGITASVTGATCCKRGKTPVANAMQLTIAGLRHVVLALVFTTLLASARAADPSGAGLPKGFAEQWPSLRGPGGYGVGKPANTMTQWDVQTGEGILWSAKVPLAGNNSPIVWRDHVFMSGADEMRQSVFCFDANTGKQLWIKDVATSVQRPKVNKDAGLAAPTMASDGTRVFAIFATGDLVAFDFDGNLVWKKNLGLPNNPYGMGSSLISDGQRLFIQYDHRETQKVIALECHSGKPVWQKAREHISWSSPALIRAAKGLQLILNDEKNVTAYDPVTGKQLWQIECLGGEVAPSPAFNGKDILVVANEYAQATAIKLTGESPRIMWHYDDYLPEIASPLAAGGLVFIPTSYGDVACLDETTGKELWVHHFDVDLLSSPIQVGDRIYQIDFEGTVHIFKAARSYIEVATIEMGQQVYATPAFANGCIYIRGEESLYCIRKRKPSENPFQQGSAMAKNTATKNAVPNKPAPWTPRPGDDQLATNMSWMPWDLHETLDGSLTVGQLRQFTALPSFKACLAIREDIQSRGWGFFSLEGNDFKKNKSDYYKQSNEFMSAVSKILTDEQMAGFEQAFGPGAAALNAAPMAKAVENRVAPNQNTDFPGTNWAQFMGPTRTGKSEEKGLLRKWPENGPPVLWTVNVGDGYAGPAIVGDKVYLLDREEAEQRDVFKCYDLKTGDELWQHAYDTSGKIIYPGSRTVPTIENGLAYICGGFGHLHCIDLNTQQVVWGKDLWSDFKGGELPAWGVAQNPLTYKDLVIVAVQTDIVGVVAFDKKTGDVRWTTQPLGDYSYVNPSLVTIEGEQHLTMVAAASNWRGESKSDYQGVVGIAPDSGEILWNYKNWDCGIPIPPIVDAGKNRLYVGAGYRSGCALFEVKKNKDGFATEEIFKTMDFGTHIHPPILHDGHFYAHCSDSRGRQDGLTCMSLDGEVKWQSKKSPIFNKGGFIIADDLIISVDGKFGILYLTEANPNQFTILSKVRLLDKSRCWAPLALSRGKLIIRDDKQMKCLLVK</sequence>
<gene>
    <name evidence="2" type="ORF">CA13_29480</name>
</gene>
<dbReference type="Proteomes" id="UP000315010">
    <property type="component" value="Unassembled WGS sequence"/>
</dbReference>
<dbReference type="OrthoDB" id="270859at2"/>
<name>A0A5C5Z2S6_9BACT</name>
<dbReference type="InterPro" id="IPR015943">
    <property type="entry name" value="WD40/YVTN_repeat-like_dom_sf"/>
</dbReference>
<dbReference type="AlphaFoldDB" id="A0A5C5Z2S6"/>
<accession>A0A5C5Z2S6</accession>
<dbReference type="Gene3D" id="2.130.10.10">
    <property type="entry name" value="YVTN repeat-like/Quinoprotein amine dehydrogenase"/>
    <property type="match status" value="3"/>
</dbReference>
<dbReference type="InterPro" id="IPR011047">
    <property type="entry name" value="Quinoprotein_ADH-like_sf"/>
</dbReference>
<feature type="domain" description="Pyrrolo-quinoline quinone repeat" evidence="1">
    <location>
        <begin position="239"/>
        <end position="454"/>
    </location>
</feature>
<dbReference type="Pfam" id="PF13360">
    <property type="entry name" value="PQQ_2"/>
    <property type="match status" value="3"/>
</dbReference>
<dbReference type="PANTHER" id="PTHR34512:SF30">
    <property type="entry name" value="OUTER MEMBRANE PROTEIN ASSEMBLY FACTOR BAMB"/>
    <property type="match status" value="1"/>
</dbReference>
<protein>
    <submittedName>
        <fullName evidence="2">Outer membrane biogenesis protein BamB</fullName>
    </submittedName>
</protein>
<feature type="domain" description="Pyrrolo-quinoline quinone repeat" evidence="1">
    <location>
        <begin position="679"/>
        <end position="942"/>
    </location>
</feature>
<evidence type="ECO:0000313" key="3">
    <source>
        <dbReference type="Proteomes" id="UP000315010"/>
    </source>
</evidence>
<keyword evidence="3" id="KW-1185">Reference proteome</keyword>
<dbReference type="SUPFAM" id="SSF50998">
    <property type="entry name" value="Quinoprotein alcohol dehydrogenase-like"/>
    <property type="match status" value="2"/>
</dbReference>
<evidence type="ECO:0000259" key="1">
    <source>
        <dbReference type="Pfam" id="PF13360"/>
    </source>
</evidence>
<dbReference type="PANTHER" id="PTHR34512">
    <property type="entry name" value="CELL SURFACE PROTEIN"/>
    <property type="match status" value="1"/>
</dbReference>
<dbReference type="EMBL" id="SJPJ01000001">
    <property type="protein sequence ID" value="TWT81495.1"/>
    <property type="molecule type" value="Genomic_DNA"/>
</dbReference>
<dbReference type="InterPro" id="IPR002372">
    <property type="entry name" value="PQQ_rpt_dom"/>
</dbReference>
<dbReference type="SMART" id="SM00564">
    <property type="entry name" value="PQQ"/>
    <property type="match status" value="8"/>
</dbReference>
<feature type="domain" description="Pyrrolo-quinoline quinone repeat" evidence="1">
    <location>
        <begin position="93"/>
        <end position="213"/>
    </location>
</feature>
<dbReference type="InterPro" id="IPR018391">
    <property type="entry name" value="PQQ_b-propeller_rpt"/>
</dbReference>
<evidence type="ECO:0000313" key="2">
    <source>
        <dbReference type="EMBL" id="TWT81495.1"/>
    </source>
</evidence>
<reference evidence="2 3" key="1">
    <citation type="submission" date="2019-02" db="EMBL/GenBank/DDBJ databases">
        <title>Deep-cultivation of Planctomycetes and their phenomic and genomic characterization uncovers novel biology.</title>
        <authorList>
            <person name="Wiegand S."/>
            <person name="Jogler M."/>
            <person name="Boedeker C."/>
            <person name="Pinto D."/>
            <person name="Vollmers J."/>
            <person name="Rivas-Marin E."/>
            <person name="Kohn T."/>
            <person name="Peeters S.H."/>
            <person name="Heuer A."/>
            <person name="Rast P."/>
            <person name="Oberbeckmann S."/>
            <person name="Bunk B."/>
            <person name="Jeske O."/>
            <person name="Meyerdierks A."/>
            <person name="Storesund J.E."/>
            <person name="Kallscheuer N."/>
            <person name="Luecker S."/>
            <person name="Lage O.M."/>
            <person name="Pohl T."/>
            <person name="Merkel B.J."/>
            <person name="Hornburger P."/>
            <person name="Mueller R.-W."/>
            <person name="Bruemmer F."/>
            <person name="Labrenz M."/>
            <person name="Spormann A.M."/>
            <person name="Op Den Camp H."/>
            <person name="Overmann J."/>
            <person name="Amann R."/>
            <person name="Jetten M.S.M."/>
            <person name="Mascher T."/>
            <person name="Medema M.H."/>
            <person name="Devos D.P."/>
            <person name="Kaster A.-K."/>
            <person name="Ovreas L."/>
            <person name="Rohde M."/>
            <person name="Galperin M.Y."/>
            <person name="Jogler C."/>
        </authorList>
    </citation>
    <scope>NUCLEOTIDE SEQUENCE [LARGE SCALE GENOMIC DNA]</scope>
    <source>
        <strain evidence="2 3">CA13</strain>
    </source>
</reference>
<proteinExistence type="predicted"/>
<organism evidence="2 3">
    <name type="scientific">Novipirellula herctigrandis</name>
    <dbReference type="NCBI Taxonomy" id="2527986"/>
    <lineage>
        <taxon>Bacteria</taxon>
        <taxon>Pseudomonadati</taxon>
        <taxon>Planctomycetota</taxon>
        <taxon>Planctomycetia</taxon>
        <taxon>Pirellulales</taxon>
        <taxon>Pirellulaceae</taxon>
        <taxon>Novipirellula</taxon>
    </lineage>
</organism>
<comment type="caution">
    <text evidence="2">The sequence shown here is derived from an EMBL/GenBank/DDBJ whole genome shotgun (WGS) entry which is preliminary data.</text>
</comment>